<organism evidence="3 4">
    <name type="scientific">Uliginosibacterium flavum</name>
    <dbReference type="NCBI Taxonomy" id="1396831"/>
    <lineage>
        <taxon>Bacteria</taxon>
        <taxon>Pseudomonadati</taxon>
        <taxon>Pseudomonadota</taxon>
        <taxon>Betaproteobacteria</taxon>
        <taxon>Rhodocyclales</taxon>
        <taxon>Zoogloeaceae</taxon>
        <taxon>Uliginosibacterium</taxon>
    </lineage>
</organism>
<feature type="domain" description="TadE-like" evidence="2">
    <location>
        <begin position="22"/>
        <end position="64"/>
    </location>
</feature>
<accession>A0ABV2TIR9</accession>
<evidence type="ECO:0000259" key="2">
    <source>
        <dbReference type="Pfam" id="PF07811"/>
    </source>
</evidence>
<feature type="transmembrane region" description="Helical" evidence="1">
    <location>
        <begin position="28"/>
        <end position="51"/>
    </location>
</feature>
<protein>
    <submittedName>
        <fullName evidence="3">TadE family protein</fullName>
    </submittedName>
</protein>
<dbReference type="Pfam" id="PF07811">
    <property type="entry name" value="TadE"/>
    <property type="match status" value="1"/>
</dbReference>
<gene>
    <name evidence="3" type="ORF">ABXR19_06445</name>
</gene>
<keyword evidence="4" id="KW-1185">Reference proteome</keyword>
<evidence type="ECO:0000256" key="1">
    <source>
        <dbReference type="SAM" id="Phobius"/>
    </source>
</evidence>
<sequence>MATNKDRDIQVEAAMRYRKETGATAVEFALIAPVFFLLIFAIIEFGLLFWVDLTMQHAVREGARFAITGQTNPSPDPNHKRYNDIIATMNKSSMGLWAKVDPEISVTITNGASSTTTVYDDDTPYVDGMFGESGNVITIQLNCRWPPFTGYIRDFFSTGEHGFHVAATMKNEGFTPPPTPKP</sequence>
<keyword evidence="1" id="KW-0812">Transmembrane</keyword>
<keyword evidence="1" id="KW-0472">Membrane</keyword>
<dbReference type="EMBL" id="JBEWZI010000005">
    <property type="protein sequence ID" value="MET7013821.1"/>
    <property type="molecule type" value="Genomic_DNA"/>
</dbReference>
<name>A0ABV2TIR9_9RHOO</name>
<proteinExistence type="predicted"/>
<evidence type="ECO:0000313" key="4">
    <source>
        <dbReference type="Proteomes" id="UP001549691"/>
    </source>
</evidence>
<comment type="caution">
    <text evidence="3">The sequence shown here is derived from an EMBL/GenBank/DDBJ whole genome shotgun (WGS) entry which is preliminary data.</text>
</comment>
<keyword evidence="1" id="KW-1133">Transmembrane helix</keyword>
<reference evidence="3 4" key="1">
    <citation type="submission" date="2024-07" db="EMBL/GenBank/DDBJ databases">
        <title>Uliginosibacterium flavum JJ3220;KACC:17644.</title>
        <authorList>
            <person name="Kim M.K."/>
        </authorList>
    </citation>
    <scope>NUCLEOTIDE SEQUENCE [LARGE SCALE GENOMIC DNA]</scope>
    <source>
        <strain evidence="3 4">KACC:17644</strain>
    </source>
</reference>
<evidence type="ECO:0000313" key="3">
    <source>
        <dbReference type="EMBL" id="MET7013821.1"/>
    </source>
</evidence>
<dbReference type="RefSeq" id="WP_354600283.1">
    <property type="nucleotide sequence ID" value="NZ_JBEWZI010000005.1"/>
</dbReference>
<dbReference type="InterPro" id="IPR012495">
    <property type="entry name" value="TadE-like_dom"/>
</dbReference>
<dbReference type="Proteomes" id="UP001549691">
    <property type="component" value="Unassembled WGS sequence"/>
</dbReference>